<feature type="region of interest" description="Disordered" evidence="1">
    <location>
        <begin position="250"/>
        <end position="318"/>
    </location>
</feature>
<reference evidence="3 4" key="1">
    <citation type="submission" date="2017-09" db="EMBL/GenBank/DDBJ databases">
        <authorList>
            <consortium name="International Durum Wheat Genome Sequencing Consortium (IDWGSC)"/>
            <person name="Milanesi L."/>
        </authorList>
    </citation>
    <scope>NUCLEOTIDE SEQUENCE [LARGE SCALE GENOMIC DNA]</scope>
    <source>
        <strain evidence="4">cv. Svevo</strain>
    </source>
</reference>
<dbReference type="OMA" id="NCYFLNP"/>
<name>A0A9R1BS40_TRITD</name>
<keyword evidence="4" id="KW-1185">Reference proteome</keyword>
<accession>A0A9R1BS40</accession>
<evidence type="ECO:0000259" key="2">
    <source>
        <dbReference type="Pfam" id="PF05699"/>
    </source>
</evidence>
<feature type="domain" description="HAT C-terminal dimerisation" evidence="2">
    <location>
        <begin position="135"/>
        <end position="207"/>
    </location>
</feature>
<evidence type="ECO:0000313" key="3">
    <source>
        <dbReference type="EMBL" id="VAI78942.1"/>
    </source>
</evidence>
<organism evidence="3 4">
    <name type="scientific">Triticum turgidum subsp. durum</name>
    <name type="common">Durum wheat</name>
    <name type="synonym">Triticum durum</name>
    <dbReference type="NCBI Taxonomy" id="4567"/>
    <lineage>
        <taxon>Eukaryota</taxon>
        <taxon>Viridiplantae</taxon>
        <taxon>Streptophyta</taxon>
        <taxon>Embryophyta</taxon>
        <taxon>Tracheophyta</taxon>
        <taxon>Spermatophyta</taxon>
        <taxon>Magnoliopsida</taxon>
        <taxon>Liliopsida</taxon>
        <taxon>Poales</taxon>
        <taxon>Poaceae</taxon>
        <taxon>BOP clade</taxon>
        <taxon>Pooideae</taxon>
        <taxon>Triticodae</taxon>
        <taxon>Triticeae</taxon>
        <taxon>Triticinae</taxon>
        <taxon>Triticum</taxon>
    </lineage>
</organism>
<dbReference type="SUPFAM" id="SSF53098">
    <property type="entry name" value="Ribonuclease H-like"/>
    <property type="match status" value="1"/>
</dbReference>
<feature type="compositionally biased region" description="Basic residues" evidence="1">
    <location>
        <begin position="271"/>
        <end position="287"/>
    </location>
</feature>
<dbReference type="InterPro" id="IPR012337">
    <property type="entry name" value="RNaseH-like_sf"/>
</dbReference>
<evidence type="ECO:0000313" key="4">
    <source>
        <dbReference type="Proteomes" id="UP000324705"/>
    </source>
</evidence>
<dbReference type="PANTHER" id="PTHR32166">
    <property type="entry name" value="OSJNBA0013A04.12 PROTEIN"/>
    <property type="match status" value="1"/>
</dbReference>
<dbReference type="Proteomes" id="UP000324705">
    <property type="component" value="Chromosome 7A"/>
</dbReference>
<dbReference type="Pfam" id="PF05699">
    <property type="entry name" value="Dimer_Tnp_hAT"/>
    <property type="match status" value="1"/>
</dbReference>
<evidence type="ECO:0000256" key="1">
    <source>
        <dbReference type="SAM" id="MobiDB-lite"/>
    </source>
</evidence>
<gene>
    <name evidence="3" type="ORF">TRITD_7Av1G225270</name>
</gene>
<sequence>MYRKYSKIHYFLDSYTVKYITMGFIYGAFLDAKKEISAKFENEQQESCFQEVLDIVDKRWDNKLKRPLHRDGYFLNPYYFYENKLQILLDPTFKDGVVSCMGKMVEDVRLQDKITDELKAYQGEEGSFGRDIAKRQRKNKNFDPADWWSNHGSSAPNLRVLAMRILSLTCSSSACERNFSVFQQIHTKRRNRLLHDKMRDLVFIKFNSKLKEKRGMKNRDPIEDHTFVDVVEDEGNEWITGVVSVEGVQTGVEPEDVQVAQSTSGGEVAPSKRKIMSQSRPRKKKKLLPIYRDDELQSAESSSEPEDDEMHLPVSDSE</sequence>
<dbReference type="PANTHER" id="PTHR32166:SF74">
    <property type="entry name" value="OS05G0256350 PROTEIN"/>
    <property type="match status" value="1"/>
</dbReference>
<dbReference type="Gramene" id="TRITD7Av1G225270.1">
    <property type="protein sequence ID" value="TRITD7Av1G225270.1"/>
    <property type="gene ID" value="TRITD7Av1G225270"/>
</dbReference>
<protein>
    <recommendedName>
        <fullName evidence="2">HAT C-terminal dimerisation domain-containing protein</fullName>
    </recommendedName>
</protein>
<proteinExistence type="predicted"/>
<dbReference type="EMBL" id="LT934123">
    <property type="protein sequence ID" value="VAI78942.1"/>
    <property type="molecule type" value="Genomic_DNA"/>
</dbReference>
<dbReference type="AlphaFoldDB" id="A0A9R1BS40"/>
<dbReference type="GO" id="GO:0046983">
    <property type="term" value="F:protein dimerization activity"/>
    <property type="evidence" value="ECO:0007669"/>
    <property type="project" value="InterPro"/>
</dbReference>
<dbReference type="InterPro" id="IPR008906">
    <property type="entry name" value="HATC_C_dom"/>
</dbReference>